<dbReference type="OrthoDB" id="2421327at2759"/>
<feature type="region of interest" description="Disordered" evidence="2">
    <location>
        <begin position="1224"/>
        <end position="1303"/>
    </location>
</feature>
<evidence type="ECO:0000313" key="5">
    <source>
        <dbReference type="Proteomes" id="UP000193642"/>
    </source>
</evidence>
<feature type="compositionally biased region" description="Polar residues" evidence="2">
    <location>
        <begin position="1234"/>
        <end position="1264"/>
    </location>
</feature>
<feature type="compositionally biased region" description="Basic and acidic residues" evidence="2">
    <location>
        <begin position="768"/>
        <end position="782"/>
    </location>
</feature>
<protein>
    <recommendedName>
        <fullName evidence="3">C2H2-type domain-containing protein</fullName>
    </recommendedName>
</protein>
<keyword evidence="1" id="KW-0479">Metal-binding</keyword>
<feature type="region of interest" description="Disordered" evidence="2">
    <location>
        <begin position="1056"/>
        <end position="1204"/>
    </location>
</feature>
<feature type="compositionally biased region" description="Polar residues" evidence="2">
    <location>
        <begin position="1362"/>
        <end position="1375"/>
    </location>
</feature>
<keyword evidence="1" id="KW-0863">Zinc-finger</keyword>
<feature type="compositionally biased region" description="Polar residues" evidence="2">
    <location>
        <begin position="1284"/>
        <end position="1296"/>
    </location>
</feature>
<reference evidence="4 5" key="1">
    <citation type="submission" date="2016-07" db="EMBL/GenBank/DDBJ databases">
        <title>Pervasive Adenine N6-methylation of Active Genes in Fungi.</title>
        <authorList>
            <consortium name="DOE Joint Genome Institute"/>
            <person name="Mondo S.J."/>
            <person name="Dannebaum R.O."/>
            <person name="Kuo R.C."/>
            <person name="Labutti K."/>
            <person name="Haridas S."/>
            <person name="Kuo A."/>
            <person name="Salamov A."/>
            <person name="Ahrendt S.R."/>
            <person name="Lipzen A."/>
            <person name="Sullivan W."/>
            <person name="Andreopoulos W.B."/>
            <person name="Clum A."/>
            <person name="Lindquist E."/>
            <person name="Daum C."/>
            <person name="Ramamoorthy G.K."/>
            <person name="Gryganskyi A."/>
            <person name="Culley D."/>
            <person name="Magnuson J.K."/>
            <person name="James T.Y."/>
            <person name="O'Malley M.A."/>
            <person name="Stajich J.E."/>
            <person name="Spatafora J.W."/>
            <person name="Visel A."/>
            <person name="Grigoriev I.V."/>
        </authorList>
    </citation>
    <scope>NUCLEOTIDE SEQUENCE [LARGE SCALE GENOMIC DNA]</scope>
    <source>
        <strain evidence="4 5">JEL800</strain>
    </source>
</reference>
<dbReference type="InterPro" id="IPR013087">
    <property type="entry name" value="Znf_C2H2_type"/>
</dbReference>
<proteinExistence type="predicted"/>
<organism evidence="4 5">
    <name type="scientific">Rhizoclosmatium globosum</name>
    <dbReference type="NCBI Taxonomy" id="329046"/>
    <lineage>
        <taxon>Eukaryota</taxon>
        <taxon>Fungi</taxon>
        <taxon>Fungi incertae sedis</taxon>
        <taxon>Chytridiomycota</taxon>
        <taxon>Chytridiomycota incertae sedis</taxon>
        <taxon>Chytridiomycetes</taxon>
        <taxon>Chytridiales</taxon>
        <taxon>Chytriomycetaceae</taxon>
        <taxon>Rhizoclosmatium</taxon>
    </lineage>
</organism>
<feature type="compositionally biased region" description="Polar residues" evidence="2">
    <location>
        <begin position="916"/>
        <end position="932"/>
    </location>
</feature>
<feature type="region of interest" description="Disordered" evidence="2">
    <location>
        <begin position="588"/>
        <end position="607"/>
    </location>
</feature>
<feature type="region of interest" description="Disordered" evidence="2">
    <location>
        <begin position="906"/>
        <end position="935"/>
    </location>
</feature>
<dbReference type="InterPro" id="IPR031915">
    <property type="entry name" value="Clr2_N"/>
</dbReference>
<dbReference type="PROSITE" id="PS50157">
    <property type="entry name" value="ZINC_FINGER_C2H2_2"/>
    <property type="match status" value="1"/>
</dbReference>
<evidence type="ECO:0000313" key="4">
    <source>
        <dbReference type="EMBL" id="ORY36526.1"/>
    </source>
</evidence>
<comment type="caution">
    <text evidence="4">The sequence shown here is derived from an EMBL/GenBank/DDBJ whole genome shotgun (WGS) entry which is preliminary data.</text>
</comment>
<dbReference type="Pfam" id="PF16761">
    <property type="entry name" value="Clr2_transil"/>
    <property type="match status" value="1"/>
</dbReference>
<feature type="compositionally biased region" description="Low complexity" evidence="2">
    <location>
        <begin position="1096"/>
        <end position="1110"/>
    </location>
</feature>
<feature type="domain" description="C2H2-type" evidence="3">
    <location>
        <begin position="1492"/>
        <end position="1521"/>
    </location>
</feature>
<dbReference type="EMBL" id="MCGO01000055">
    <property type="protein sequence ID" value="ORY36526.1"/>
    <property type="molecule type" value="Genomic_DNA"/>
</dbReference>
<dbReference type="PROSITE" id="PS00028">
    <property type="entry name" value="ZINC_FINGER_C2H2_1"/>
    <property type="match status" value="1"/>
</dbReference>
<keyword evidence="5" id="KW-1185">Reference proteome</keyword>
<feature type="compositionally biased region" description="Polar residues" evidence="2">
    <location>
        <begin position="1121"/>
        <end position="1134"/>
    </location>
</feature>
<evidence type="ECO:0000256" key="2">
    <source>
        <dbReference type="SAM" id="MobiDB-lite"/>
    </source>
</evidence>
<name>A0A1Y2BP75_9FUNG</name>
<sequence length="1550" mass="169089">MFHHLSDGRERLLPTADETTLGDRTNYWKDVGVDHGAAKNWRAQNSRVVWAVAKALEGPVSLEALAAIEPNDRMTHLAVAADAVLQDAPFIETIEQFPEGYRFYTYLFETKDAYNLRMRGKSGEEIRQILGGKNRSKYAVENGKVLRIDPYLLGHPAGRSYKFRSANELKPHILWLTYASHATQHQPNPVSPSEWNARDVALCKCEACPHYIHRFKTDVYYPLTRPMHLQPNLKPKYDIHSPGAIFREHEQVWVRVIIKFDKDKGERSIKIANPVFVTLIDEAARPHGFQVNMDKSANGTAMYWPCVIIGRAKIADVLLAALLQKISKTRLTDGTQIGKEEVLPLAPMIVQYAVKLLGFSEGDEEEVTFGHVATGSLEPFLARDPRPESNSIVLDPDLLEQDKNFFKDAFQKALTKIADDSTKWSKEGDTAVLFGNELLRIGDLLRIKHDVGTVEENVIMVTGFELANNKITVLGNRWERDDKFCVTMEAQQTRMQTWRMMEDLSVKERSSTFVSVKLEDIAGRMYPIVHPGLKTTSLVAASYWHDWDTIFENDRAMPVSRQVRARTSKISHDDSDIVAFANRRTLSGPKKSMKQIEGPKATIPLPDGRTVKKLATPVSVSNALPKKRVLQIQQKLLSSDDDSEDDVPLESIRKKRKFVVDSPVTLPVSPKVSAKPTSLSKTALKTKNAKSAKPAVKLTLPAHGDCSTPTAASVIEKEIRPQTSNDLSIGPQVDDLANNDSVSDDDRFEVVIPDFDDDLPNDNFGNEPPKRALDNSERESPAKKPKLRSSLSKELVTDIKSDVRSSARLAKQSTQTPSEAVSDALFVCNEEGCTRSYPTQDALSRHLKKRLPCTVSGCEATFHRSQTRLDHLKTHASGSLKKTILPAAASTGTPILSTMIPNSTEAATSKAVDPQLQKNQSSEKSQSTQILTAGSEANDGTIAPKKKVISKVNIMLPVAGLLSMAGEKTDNVVSVTKLLPVPTATEVRTPMTETAPVKRSVLPSQSGNSLQPAPKTSYYKNPVFTIVEKSSSKQPATPSSNRVEVEKQNTMALAGTSTAATIPLQSKPKDTPPRVDDSFRRPVPVRTGSSTDLRISQSGSQSTTSHTSSQELVISDYLHSNRGQNSLAPPTSASEPRRSSSLDSLCPPTHQEILPPPPPVAIPAPASKFNQQKPITHSKEFSNIHPSRMNNMESTGESEKSGAPQINQYQASVNSKTTALYSDLYKPLPRPRPSSVQQTSTNTPATVNQALNGTQSAGRYSSLYTTSPSWASSTASTTNAQTTVPQQPGATPQPVSSRPGVGTTYASVVGQSFGPAANQMAFQPAPVESQSLKNNGQTSAFTLSVPSTHLQARQNPFRPNMPTVQQQKPMPTTSTSKPVIVAAQPLWSQSSSSVTAGTSSFAPTAGPVYSAPSIQLSSSNVAHFSKSSLPQSNSQLQNPPSSSTSTLPTTAAPPTAPKLTAEVTESKSNHPTLAVPSAPRNPPAQPASANGFVCGIEGCSRSYPNETALKKHRDAKKGKCPNCPFEAHRAGTLFDHRVKVHNMKPVINQR</sequence>
<feature type="region of interest" description="Disordered" evidence="2">
    <location>
        <begin position="722"/>
        <end position="793"/>
    </location>
</feature>
<gene>
    <name evidence="4" type="ORF">BCR33DRAFT_722030</name>
</gene>
<feature type="compositionally biased region" description="Low complexity" evidence="2">
    <location>
        <begin position="1265"/>
        <end position="1283"/>
    </location>
</feature>
<feature type="compositionally biased region" description="Low complexity" evidence="2">
    <location>
        <begin position="1425"/>
        <end position="1461"/>
    </location>
</feature>
<evidence type="ECO:0000259" key="3">
    <source>
        <dbReference type="PROSITE" id="PS50157"/>
    </source>
</evidence>
<keyword evidence="1" id="KW-0862">Zinc</keyword>
<evidence type="ECO:0000256" key="1">
    <source>
        <dbReference type="PROSITE-ProRule" id="PRU00042"/>
    </source>
</evidence>
<feature type="compositionally biased region" description="Polar residues" evidence="2">
    <location>
        <begin position="1002"/>
        <end position="1011"/>
    </location>
</feature>
<dbReference type="SMART" id="SM00355">
    <property type="entry name" value="ZnF_C2H2"/>
    <property type="match status" value="4"/>
</dbReference>
<dbReference type="Proteomes" id="UP000193642">
    <property type="component" value="Unassembled WGS sequence"/>
</dbReference>
<feature type="region of interest" description="Disordered" evidence="2">
    <location>
        <begin position="1425"/>
        <end position="1486"/>
    </location>
</feature>
<feature type="region of interest" description="Disordered" evidence="2">
    <location>
        <begin position="992"/>
        <end position="1017"/>
    </location>
</feature>
<feature type="compositionally biased region" description="Polar residues" evidence="2">
    <location>
        <begin position="1184"/>
        <end position="1195"/>
    </location>
</feature>
<dbReference type="GO" id="GO:0008270">
    <property type="term" value="F:zinc ion binding"/>
    <property type="evidence" value="ECO:0007669"/>
    <property type="project" value="UniProtKB-KW"/>
</dbReference>
<feature type="region of interest" description="Disordered" evidence="2">
    <location>
        <begin position="1356"/>
        <end position="1375"/>
    </location>
</feature>
<feature type="compositionally biased region" description="Basic and acidic residues" evidence="2">
    <location>
        <begin position="1067"/>
        <end position="1080"/>
    </location>
</feature>
<accession>A0A1Y2BP75</accession>